<keyword evidence="3" id="KW-1185">Reference proteome</keyword>
<feature type="domain" description="Beta-lactamase-related" evidence="1">
    <location>
        <begin position="59"/>
        <end position="393"/>
    </location>
</feature>
<dbReference type="SUPFAM" id="SSF56601">
    <property type="entry name" value="beta-lactamase/transpeptidase-like"/>
    <property type="match status" value="1"/>
</dbReference>
<comment type="caution">
    <text evidence="2">The sequence shown here is derived from an EMBL/GenBank/DDBJ whole genome shotgun (WGS) entry which is preliminary data.</text>
</comment>
<accession>A0A9Q0MRA5</accession>
<dbReference type="Pfam" id="PF00144">
    <property type="entry name" value="Beta-lactamase"/>
    <property type="match status" value="1"/>
</dbReference>
<dbReference type="PANTHER" id="PTHR46825:SF15">
    <property type="entry name" value="BETA-LACTAMASE-RELATED DOMAIN-CONTAINING PROTEIN"/>
    <property type="match status" value="1"/>
</dbReference>
<dbReference type="Gene3D" id="3.40.710.10">
    <property type="entry name" value="DD-peptidase/beta-lactamase superfamily"/>
    <property type="match status" value="1"/>
</dbReference>
<protein>
    <submittedName>
        <fullName evidence="2">Protein flp</fullName>
    </submittedName>
</protein>
<gene>
    <name evidence="2" type="primary">flp</name>
    <name evidence="2" type="ORF">Bhyg_15136</name>
</gene>
<evidence type="ECO:0000313" key="2">
    <source>
        <dbReference type="EMBL" id="KAJ6636545.1"/>
    </source>
</evidence>
<proteinExistence type="predicted"/>
<name>A0A9Q0MRA5_9DIPT</name>
<dbReference type="PANTHER" id="PTHR46825">
    <property type="entry name" value="D-ALANYL-D-ALANINE-CARBOXYPEPTIDASE/ENDOPEPTIDASE AMPH"/>
    <property type="match status" value="1"/>
</dbReference>
<dbReference type="InterPro" id="IPR050491">
    <property type="entry name" value="AmpC-like"/>
</dbReference>
<organism evidence="2 3">
    <name type="scientific">Pseudolycoriella hygida</name>
    <dbReference type="NCBI Taxonomy" id="35572"/>
    <lineage>
        <taxon>Eukaryota</taxon>
        <taxon>Metazoa</taxon>
        <taxon>Ecdysozoa</taxon>
        <taxon>Arthropoda</taxon>
        <taxon>Hexapoda</taxon>
        <taxon>Insecta</taxon>
        <taxon>Pterygota</taxon>
        <taxon>Neoptera</taxon>
        <taxon>Endopterygota</taxon>
        <taxon>Diptera</taxon>
        <taxon>Nematocera</taxon>
        <taxon>Sciaroidea</taxon>
        <taxon>Sciaridae</taxon>
        <taxon>Pseudolycoriella</taxon>
    </lineage>
</organism>
<evidence type="ECO:0000313" key="3">
    <source>
        <dbReference type="Proteomes" id="UP001151699"/>
    </source>
</evidence>
<reference evidence="2" key="1">
    <citation type="submission" date="2022-07" db="EMBL/GenBank/DDBJ databases">
        <authorList>
            <person name="Trinca V."/>
            <person name="Uliana J.V.C."/>
            <person name="Torres T.T."/>
            <person name="Ward R.J."/>
            <person name="Monesi N."/>
        </authorList>
    </citation>
    <scope>NUCLEOTIDE SEQUENCE</scope>
    <source>
        <strain evidence="2">HSMRA1968</strain>
        <tissue evidence="2">Whole embryos</tissue>
    </source>
</reference>
<evidence type="ECO:0000259" key="1">
    <source>
        <dbReference type="Pfam" id="PF00144"/>
    </source>
</evidence>
<sequence length="568" mass="63107">MYKNTWTDQKLTNSIKKLSEMTWKRNILTLLLGAFVVNSCDGLTSKQRQDIDALVRDVFMAENNIPGVGVTIVENAGSTIFAEGYGFADLERNVTADGNTRFCIASITKTFTATLVIQILSEKFPNLGSAVLDTPLRILHPNGNFTFSDRFRYESMSFRDLLSHRHGLRTESFGSSAGAFKDIEEFTFRSRYALEVSSFRAGGFYSNTLFALAGKLIAEIAQQPYEVLLQNFFDDLGMTESILITADDNFDLMTNMSRGYFLRGDVINTLNSSLINRVFVGAPSGGIITTSIDMAKYISFHLNNGRVGSRQVIPEESMMWLRQPAAPIDAIQFKTVNSSNVAGSYAMGTGFQLGIFDGWQFLSHNGQWTTFMSELRIYPALGFGTFSISNGPKHIGGVPYSHRFLHDSIFAIINGMSSRMSSKSDVPRKTPQFDGKSLLLNLGDKHSVSTGISQESFIGSYGNAIEGEIEVSMRNGTLYLRSGTWATGYLLEHPDIAQTYTVQWDGDFVQDIYFATGGFLIDVFIQFENTDTLLIVFEGVHVYRRGVSLETLPEIPWEPESCAPVVDL</sequence>
<dbReference type="EMBL" id="WJQU01000004">
    <property type="protein sequence ID" value="KAJ6636545.1"/>
    <property type="molecule type" value="Genomic_DNA"/>
</dbReference>
<dbReference type="Proteomes" id="UP001151699">
    <property type="component" value="Chromosome C"/>
</dbReference>
<dbReference type="InterPro" id="IPR012338">
    <property type="entry name" value="Beta-lactam/transpept-like"/>
</dbReference>
<dbReference type="OrthoDB" id="7773096at2759"/>
<dbReference type="InterPro" id="IPR001466">
    <property type="entry name" value="Beta-lactam-related"/>
</dbReference>
<dbReference type="AlphaFoldDB" id="A0A9Q0MRA5"/>